<evidence type="ECO:0000313" key="9">
    <source>
        <dbReference type="Proteomes" id="UP000398389"/>
    </source>
</evidence>
<dbReference type="AlphaFoldDB" id="A0A5E8BVP4"/>
<evidence type="ECO:0000313" key="8">
    <source>
        <dbReference type="EMBL" id="VVT55738.1"/>
    </source>
</evidence>
<evidence type="ECO:0000259" key="7">
    <source>
        <dbReference type="Pfam" id="PF03151"/>
    </source>
</evidence>
<keyword evidence="4 6" id="KW-0472">Membrane</keyword>
<dbReference type="RefSeq" id="XP_031855319.1">
    <property type="nucleotide sequence ID" value="XM_031999428.1"/>
</dbReference>
<dbReference type="Proteomes" id="UP000398389">
    <property type="component" value="Unassembled WGS sequence"/>
</dbReference>
<dbReference type="PANTHER" id="PTHR11132">
    <property type="entry name" value="SOLUTE CARRIER FAMILY 35"/>
    <property type="match status" value="1"/>
</dbReference>
<feature type="compositionally biased region" description="Polar residues" evidence="5">
    <location>
        <begin position="355"/>
        <end position="366"/>
    </location>
</feature>
<feature type="region of interest" description="Disordered" evidence="5">
    <location>
        <begin position="352"/>
        <end position="381"/>
    </location>
</feature>
<feature type="transmembrane region" description="Helical" evidence="6">
    <location>
        <begin position="102"/>
        <end position="123"/>
    </location>
</feature>
<evidence type="ECO:0000256" key="4">
    <source>
        <dbReference type="ARBA" id="ARBA00023136"/>
    </source>
</evidence>
<gene>
    <name evidence="8" type="ORF">SAPINGB_P004713</name>
</gene>
<evidence type="ECO:0000256" key="2">
    <source>
        <dbReference type="ARBA" id="ARBA00022692"/>
    </source>
</evidence>
<dbReference type="EMBL" id="CABVLU010000003">
    <property type="protein sequence ID" value="VVT55738.1"/>
    <property type="molecule type" value="Genomic_DNA"/>
</dbReference>
<name>A0A5E8BVP4_9ASCO</name>
<protein>
    <recommendedName>
        <fullName evidence="7">Sugar phosphate transporter domain-containing protein</fullName>
    </recommendedName>
</protein>
<feature type="transmembrane region" description="Helical" evidence="6">
    <location>
        <begin position="273"/>
        <end position="294"/>
    </location>
</feature>
<evidence type="ECO:0000256" key="3">
    <source>
        <dbReference type="ARBA" id="ARBA00022989"/>
    </source>
</evidence>
<feature type="transmembrane region" description="Helical" evidence="6">
    <location>
        <begin position="135"/>
        <end position="166"/>
    </location>
</feature>
<comment type="subcellular location">
    <subcellularLocation>
        <location evidence="1">Membrane</location>
        <topology evidence="1">Multi-pass membrane protein</topology>
    </subcellularLocation>
</comment>
<keyword evidence="3 6" id="KW-1133">Transmembrane helix</keyword>
<feature type="domain" description="Sugar phosphate transporter" evidence="7">
    <location>
        <begin position="39"/>
        <end position="344"/>
    </location>
</feature>
<evidence type="ECO:0000256" key="1">
    <source>
        <dbReference type="ARBA" id="ARBA00004141"/>
    </source>
</evidence>
<dbReference type="InterPro" id="IPR004853">
    <property type="entry name" value="Sugar_P_trans_dom"/>
</dbReference>
<feature type="transmembrane region" description="Helical" evidence="6">
    <location>
        <begin position="211"/>
        <end position="229"/>
    </location>
</feature>
<dbReference type="OrthoDB" id="10261634at2759"/>
<keyword evidence="9" id="KW-1185">Reference proteome</keyword>
<feature type="transmembrane region" description="Helical" evidence="6">
    <location>
        <begin position="64"/>
        <end position="82"/>
    </location>
</feature>
<accession>A0A5E8BVP4</accession>
<evidence type="ECO:0000256" key="5">
    <source>
        <dbReference type="SAM" id="MobiDB-lite"/>
    </source>
</evidence>
<reference evidence="8 9" key="1">
    <citation type="submission" date="2019-09" db="EMBL/GenBank/DDBJ databases">
        <authorList>
            <person name="Brejova B."/>
        </authorList>
    </citation>
    <scope>NUCLEOTIDE SEQUENCE [LARGE SCALE GENOMIC DNA]</scope>
</reference>
<dbReference type="GO" id="GO:0016020">
    <property type="term" value="C:membrane"/>
    <property type="evidence" value="ECO:0007669"/>
    <property type="project" value="UniProtKB-SubCell"/>
</dbReference>
<feature type="transmembrane region" description="Helical" evidence="6">
    <location>
        <begin position="172"/>
        <end position="191"/>
    </location>
</feature>
<evidence type="ECO:0000256" key="6">
    <source>
        <dbReference type="SAM" id="Phobius"/>
    </source>
</evidence>
<dbReference type="GeneID" id="43583528"/>
<dbReference type="Pfam" id="PF03151">
    <property type="entry name" value="TPT"/>
    <property type="match status" value="1"/>
</dbReference>
<keyword evidence="2 6" id="KW-0812">Transmembrane</keyword>
<proteinExistence type="predicted"/>
<organism evidence="8 9">
    <name type="scientific">Magnusiomyces paraingens</name>
    <dbReference type="NCBI Taxonomy" id="2606893"/>
    <lineage>
        <taxon>Eukaryota</taxon>
        <taxon>Fungi</taxon>
        <taxon>Dikarya</taxon>
        <taxon>Ascomycota</taxon>
        <taxon>Saccharomycotina</taxon>
        <taxon>Dipodascomycetes</taxon>
        <taxon>Dipodascales</taxon>
        <taxon>Dipodascaceae</taxon>
        <taxon>Magnusiomyces</taxon>
    </lineage>
</organism>
<dbReference type="InterPro" id="IPR050186">
    <property type="entry name" value="TPT_transporter"/>
</dbReference>
<feature type="transmembrane region" description="Helical" evidence="6">
    <location>
        <begin position="35"/>
        <end position="52"/>
    </location>
</feature>
<sequence>MSSNPLSSSSSSSQGILPQFKPKDNIAQPLPVSKQYAWLAIYFFFNLVLTLFNKVVLGKFPFPYLLTAVHALAGSIGCFVLHRLKFFTLSRLTSSENMVLVLFSFLYTINIAISNVSLGLVTVPFHQIVRATTPLFAIALNIVFYHSTYPLLTYLSLLLVVAGVGFSTYGDYYSTPLGFFLTLLGAFLAAVKTVVTNKVQTGRLKLSPLELLYRMSPLAFIQTVIYGYFTGEVTTIYYAALEALGKSNQSNIFARAADPLISVNSPFVIDKPLLIKLALNGLIAFGLNVVSFTANKNTNALTMTVAGNVKQVMTIVLAILFFNLEINMTNAFGIFLTLAGGAWYAKIELERKQTTRSSPSSGNINSGKKESTISEKPSLYK</sequence>